<comment type="caution">
    <text evidence="9">The sequence shown here is derived from an EMBL/GenBank/DDBJ whole genome shotgun (WGS) entry which is preliminary data.</text>
</comment>
<dbReference type="PANTHER" id="PTHR32322:SF18">
    <property type="entry name" value="S-ADENOSYLMETHIONINE_S-ADENOSYLHOMOCYSTEINE TRANSPORTER"/>
    <property type="match status" value="1"/>
</dbReference>
<dbReference type="InterPro" id="IPR050638">
    <property type="entry name" value="AA-Vitamin_Transporters"/>
</dbReference>
<comment type="subcellular location">
    <subcellularLocation>
        <location evidence="1">Cell membrane</location>
        <topology evidence="1">Multi-pass membrane protein</topology>
    </subcellularLocation>
</comment>
<feature type="transmembrane region" description="Helical" evidence="7">
    <location>
        <begin position="37"/>
        <end position="61"/>
    </location>
</feature>
<comment type="similarity">
    <text evidence="2">Belongs to the EamA transporter family.</text>
</comment>
<keyword evidence="4 7" id="KW-0812">Transmembrane</keyword>
<dbReference type="Pfam" id="PF00892">
    <property type="entry name" value="EamA"/>
    <property type="match status" value="1"/>
</dbReference>
<keyword evidence="10" id="KW-1185">Reference proteome</keyword>
<feature type="transmembrane region" description="Helical" evidence="7">
    <location>
        <begin position="93"/>
        <end position="113"/>
    </location>
</feature>
<dbReference type="PANTHER" id="PTHR32322">
    <property type="entry name" value="INNER MEMBRANE TRANSPORTER"/>
    <property type="match status" value="1"/>
</dbReference>
<evidence type="ECO:0000256" key="7">
    <source>
        <dbReference type="SAM" id="Phobius"/>
    </source>
</evidence>
<protein>
    <submittedName>
        <fullName evidence="9">Drug/metabolite transporter (DMT)-like permease</fullName>
    </submittedName>
</protein>
<dbReference type="EMBL" id="JAFBFI010000002">
    <property type="protein sequence ID" value="MBM7691041.1"/>
    <property type="molecule type" value="Genomic_DNA"/>
</dbReference>
<evidence type="ECO:0000256" key="5">
    <source>
        <dbReference type="ARBA" id="ARBA00022989"/>
    </source>
</evidence>
<keyword evidence="3" id="KW-1003">Cell membrane</keyword>
<accession>A0ABS2QD03</accession>
<gene>
    <name evidence="9" type="ORF">JOC77_000446</name>
</gene>
<name>A0ABS2QD03_9BACI</name>
<feature type="transmembrane region" description="Helical" evidence="7">
    <location>
        <begin position="68"/>
        <end position="87"/>
    </location>
</feature>
<sequence>MDSIWLVTLQLLIGGTCLISAGSAVESWTNINWEIPFIMNLLFISIFVIALGWLAFFTLVGSGEASKVGSFTFLIPIIAILFSTFLLNEAITIQLIIGLLLIVISICCVNINLRKQKSKS</sequence>
<dbReference type="SUPFAM" id="SSF103481">
    <property type="entry name" value="Multidrug resistance efflux transporter EmrE"/>
    <property type="match status" value="1"/>
</dbReference>
<feature type="domain" description="EamA" evidence="8">
    <location>
        <begin position="1"/>
        <end position="110"/>
    </location>
</feature>
<evidence type="ECO:0000256" key="2">
    <source>
        <dbReference type="ARBA" id="ARBA00007362"/>
    </source>
</evidence>
<evidence type="ECO:0000256" key="3">
    <source>
        <dbReference type="ARBA" id="ARBA00022475"/>
    </source>
</evidence>
<evidence type="ECO:0000256" key="4">
    <source>
        <dbReference type="ARBA" id="ARBA00022692"/>
    </source>
</evidence>
<evidence type="ECO:0000256" key="6">
    <source>
        <dbReference type="ARBA" id="ARBA00023136"/>
    </source>
</evidence>
<evidence type="ECO:0000313" key="10">
    <source>
        <dbReference type="Proteomes" id="UP000823486"/>
    </source>
</evidence>
<dbReference type="InterPro" id="IPR000620">
    <property type="entry name" value="EamA_dom"/>
</dbReference>
<dbReference type="InterPro" id="IPR037185">
    <property type="entry name" value="EmrE-like"/>
</dbReference>
<evidence type="ECO:0000313" key="9">
    <source>
        <dbReference type="EMBL" id="MBM7691041.1"/>
    </source>
</evidence>
<evidence type="ECO:0000259" key="8">
    <source>
        <dbReference type="Pfam" id="PF00892"/>
    </source>
</evidence>
<reference evidence="9 10" key="1">
    <citation type="submission" date="2021-01" db="EMBL/GenBank/DDBJ databases">
        <title>Genomic Encyclopedia of Type Strains, Phase IV (KMG-IV): sequencing the most valuable type-strain genomes for metagenomic binning, comparative biology and taxonomic classification.</title>
        <authorList>
            <person name="Goeker M."/>
        </authorList>
    </citation>
    <scope>NUCLEOTIDE SEQUENCE [LARGE SCALE GENOMIC DNA]</scope>
    <source>
        <strain evidence="9 10">DSM 105482</strain>
    </source>
</reference>
<keyword evidence="5 7" id="KW-1133">Transmembrane helix</keyword>
<keyword evidence="6 7" id="KW-0472">Membrane</keyword>
<organism evidence="9 10">
    <name type="scientific">Peribacillus deserti</name>
    <dbReference type="NCBI Taxonomy" id="673318"/>
    <lineage>
        <taxon>Bacteria</taxon>
        <taxon>Bacillati</taxon>
        <taxon>Bacillota</taxon>
        <taxon>Bacilli</taxon>
        <taxon>Bacillales</taxon>
        <taxon>Bacillaceae</taxon>
        <taxon>Peribacillus</taxon>
    </lineage>
</organism>
<proteinExistence type="inferred from homology"/>
<evidence type="ECO:0000256" key="1">
    <source>
        <dbReference type="ARBA" id="ARBA00004651"/>
    </source>
</evidence>
<dbReference type="Proteomes" id="UP000823486">
    <property type="component" value="Unassembled WGS sequence"/>
</dbReference>